<feature type="domain" description="Thioredoxin" evidence="3">
    <location>
        <begin position="10"/>
        <end position="157"/>
    </location>
</feature>
<dbReference type="InterPro" id="IPR013766">
    <property type="entry name" value="Thioredoxin_domain"/>
</dbReference>
<dbReference type="EMBL" id="QKTW01000011">
    <property type="protein sequence ID" value="PZF73514.1"/>
    <property type="molecule type" value="Genomic_DNA"/>
</dbReference>
<feature type="chain" id="PRO_5016075975" evidence="2">
    <location>
        <begin position="20"/>
        <end position="158"/>
    </location>
</feature>
<accession>A0A2W2AZQ7</accession>
<gene>
    <name evidence="4" type="ORF">DN068_07250</name>
</gene>
<dbReference type="RefSeq" id="WP_110998240.1">
    <property type="nucleotide sequence ID" value="NZ_QKTW01000011.1"/>
</dbReference>
<reference evidence="4 5" key="1">
    <citation type="submission" date="2018-06" db="EMBL/GenBank/DDBJ databases">
        <title>Mucibacter soli gen. nov., sp. nov., a new member of the family Chitinophagaceae producing mucin.</title>
        <authorList>
            <person name="Kim M.-K."/>
            <person name="Park S."/>
            <person name="Kim T.-S."/>
            <person name="Joung Y."/>
            <person name="Han J.-H."/>
            <person name="Kim S.B."/>
        </authorList>
    </citation>
    <scope>NUCLEOTIDE SEQUENCE [LARGE SCALE GENOMIC DNA]</scope>
    <source>
        <strain evidence="4 5">R1-15</strain>
    </source>
</reference>
<keyword evidence="5" id="KW-1185">Reference proteome</keyword>
<dbReference type="AlphaFoldDB" id="A0A2W2AZQ7"/>
<evidence type="ECO:0000256" key="2">
    <source>
        <dbReference type="SAM" id="SignalP"/>
    </source>
</evidence>
<sequence>MKLFQTIILLFVASAAVKAQSYQSTNADQLMSRVSGKDTTYIVNFWATWCGPCVKELSVFDTLQQNFKGKPVKVLLISFDFREDYQKKLAAYVAKKKPKPEIMWFSDTNADEFIPKIDERWGGALPGTLVIHKDRKWFHEGTVTVSDVTAAVQEMSTP</sequence>
<dbReference type="OrthoDB" id="9815205at2"/>
<keyword evidence="2" id="KW-0732">Signal</keyword>
<dbReference type="SUPFAM" id="SSF52833">
    <property type="entry name" value="Thioredoxin-like"/>
    <property type="match status" value="1"/>
</dbReference>
<dbReference type="PANTHER" id="PTHR42852">
    <property type="entry name" value="THIOL:DISULFIDE INTERCHANGE PROTEIN DSBE"/>
    <property type="match status" value="1"/>
</dbReference>
<dbReference type="InterPro" id="IPR050553">
    <property type="entry name" value="Thioredoxin_ResA/DsbE_sf"/>
</dbReference>
<evidence type="ECO:0000313" key="5">
    <source>
        <dbReference type="Proteomes" id="UP000248745"/>
    </source>
</evidence>
<evidence type="ECO:0000259" key="3">
    <source>
        <dbReference type="PROSITE" id="PS51352"/>
    </source>
</evidence>
<feature type="signal peptide" evidence="2">
    <location>
        <begin position="1"/>
        <end position="19"/>
    </location>
</feature>
<dbReference type="Pfam" id="PF00578">
    <property type="entry name" value="AhpC-TSA"/>
    <property type="match status" value="1"/>
</dbReference>
<dbReference type="GO" id="GO:0016209">
    <property type="term" value="F:antioxidant activity"/>
    <property type="evidence" value="ECO:0007669"/>
    <property type="project" value="InterPro"/>
</dbReference>
<name>A0A2W2AZQ7_9BACT</name>
<keyword evidence="1" id="KW-0676">Redox-active center</keyword>
<dbReference type="Proteomes" id="UP000248745">
    <property type="component" value="Unassembled WGS sequence"/>
</dbReference>
<comment type="caution">
    <text evidence="4">The sequence shown here is derived from an EMBL/GenBank/DDBJ whole genome shotgun (WGS) entry which is preliminary data.</text>
</comment>
<dbReference type="GO" id="GO:0016491">
    <property type="term" value="F:oxidoreductase activity"/>
    <property type="evidence" value="ECO:0007669"/>
    <property type="project" value="InterPro"/>
</dbReference>
<dbReference type="Gene3D" id="3.40.30.10">
    <property type="entry name" value="Glutaredoxin"/>
    <property type="match status" value="1"/>
</dbReference>
<dbReference type="CDD" id="cd02966">
    <property type="entry name" value="TlpA_like_family"/>
    <property type="match status" value="1"/>
</dbReference>
<dbReference type="InterPro" id="IPR017937">
    <property type="entry name" value="Thioredoxin_CS"/>
</dbReference>
<evidence type="ECO:0000313" key="4">
    <source>
        <dbReference type="EMBL" id="PZF73514.1"/>
    </source>
</evidence>
<dbReference type="InterPro" id="IPR000866">
    <property type="entry name" value="AhpC/TSA"/>
</dbReference>
<evidence type="ECO:0000256" key="1">
    <source>
        <dbReference type="ARBA" id="ARBA00023284"/>
    </source>
</evidence>
<dbReference type="PANTHER" id="PTHR42852:SF13">
    <property type="entry name" value="PROTEIN DIPZ"/>
    <property type="match status" value="1"/>
</dbReference>
<proteinExistence type="predicted"/>
<dbReference type="PROSITE" id="PS51352">
    <property type="entry name" value="THIOREDOXIN_2"/>
    <property type="match status" value="1"/>
</dbReference>
<protein>
    <submittedName>
        <fullName evidence="4">TlpA family protein disulfide reductase</fullName>
    </submittedName>
</protein>
<dbReference type="InterPro" id="IPR036249">
    <property type="entry name" value="Thioredoxin-like_sf"/>
</dbReference>
<organism evidence="4 5">
    <name type="scientific">Taibaiella soli</name>
    <dbReference type="NCBI Taxonomy" id="1649169"/>
    <lineage>
        <taxon>Bacteria</taxon>
        <taxon>Pseudomonadati</taxon>
        <taxon>Bacteroidota</taxon>
        <taxon>Chitinophagia</taxon>
        <taxon>Chitinophagales</taxon>
        <taxon>Chitinophagaceae</taxon>
        <taxon>Taibaiella</taxon>
    </lineage>
</organism>
<dbReference type="PROSITE" id="PS00194">
    <property type="entry name" value="THIOREDOXIN_1"/>
    <property type="match status" value="1"/>
</dbReference>